<protein>
    <submittedName>
        <fullName evidence="5">L-ascorbate metabolism protein UlaG (Beta-lactamase superfamily)</fullName>
    </submittedName>
</protein>
<feature type="domain" description="Metallo-beta-lactamase" evidence="4">
    <location>
        <begin position="101"/>
        <end position="298"/>
    </location>
</feature>
<keyword evidence="6" id="KW-1185">Reference proteome</keyword>
<evidence type="ECO:0000256" key="2">
    <source>
        <dbReference type="ARBA" id="ARBA00034301"/>
    </source>
</evidence>
<sequence>MWFQDYLCALGGKLSHSDLNQYQASPRLQNDAFVNAQPYKKEITVSGAISTCYDIARPIPQLRPQQALPVHLSTAPEYNQQQDYVVWYGHSTVLLQIDEKRILIDPIFSDAPAPLPWIGTKRYNQGFILQITQLPPIDVVLVSHDHYDHLDYPTIMGIQHKVGKFVVPLGVGCHLQKWGISSGKIKELDWWQTEMLEHIPLIATPARHTSGRKIGMKNKTLWSSWVVQGKNHNIFFSGDSGYSATQFQKIGEKYGHFDLTLIQCGQYDRRWKDLHMFPEQSLQAHHDLRGKVMLPIHWGAYTLAFHPWMEPIERLLKVARDQPEAHIVTPMLGQIANIDGIDNYSVAWWRQ</sequence>
<evidence type="ECO:0000313" key="5">
    <source>
        <dbReference type="EMBL" id="MBP1904026.1"/>
    </source>
</evidence>
<reference evidence="5 6" key="1">
    <citation type="submission" date="2021-03" db="EMBL/GenBank/DDBJ databases">
        <title>Genomic Encyclopedia of Type Strains, Phase IV (KMG-IV): sequencing the most valuable type-strain genomes for metagenomic binning, comparative biology and taxonomic classification.</title>
        <authorList>
            <person name="Goeker M."/>
        </authorList>
    </citation>
    <scope>NUCLEOTIDE SEQUENCE [LARGE SCALE GENOMIC DNA]</scope>
    <source>
        <strain evidence="5 6">DSM 14349</strain>
    </source>
</reference>
<evidence type="ECO:0000259" key="4">
    <source>
        <dbReference type="Pfam" id="PF12706"/>
    </source>
</evidence>
<proteinExistence type="predicted"/>
<dbReference type="Pfam" id="PF12706">
    <property type="entry name" value="Lactamase_B_2"/>
    <property type="match status" value="1"/>
</dbReference>
<organism evidence="5 6">
    <name type="scientific">Paenibacillus turicensis</name>
    <dbReference type="NCBI Taxonomy" id="160487"/>
    <lineage>
        <taxon>Bacteria</taxon>
        <taxon>Bacillati</taxon>
        <taxon>Bacillota</taxon>
        <taxon>Bacilli</taxon>
        <taxon>Bacillales</taxon>
        <taxon>Paenibacillaceae</taxon>
        <taxon>Paenibacillus</taxon>
    </lineage>
</organism>
<dbReference type="RefSeq" id="WP_210087705.1">
    <property type="nucleotide sequence ID" value="NZ_JAGGKG010000002.1"/>
</dbReference>
<evidence type="ECO:0000313" key="6">
    <source>
        <dbReference type="Proteomes" id="UP001519272"/>
    </source>
</evidence>
<dbReference type="InterPro" id="IPR036866">
    <property type="entry name" value="RibonucZ/Hydroxyglut_hydro"/>
</dbReference>
<dbReference type="EMBL" id="JAGGKG010000002">
    <property type="protein sequence ID" value="MBP1904026.1"/>
    <property type="molecule type" value="Genomic_DNA"/>
</dbReference>
<gene>
    <name evidence="5" type="ORF">J2Z32_000643</name>
</gene>
<comment type="caution">
    <text evidence="5">The sequence shown here is derived from an EMBL/GenBank/DDBJ whole genome shotgun (WGS) entry which is preliminary data.</text>
</comment>
<comment type="catalytic activity">
    <reaction evidence="1">
        <text>3',5'-cyclic CMP + H2O = CMP + H(+)</text>
        <dbReference type="Rhea" id="RHEA:72675"/>
        <dbReference type="ChEBI" id="CHEBI:15377"/>
        <dbReference type="ChEBI" id="CHEBI:15378"/>
        <dbReference type="ChEBI" id="CHEBI:58003"/>
        <dbReference type="ChEBI" id="CHEBI:60377"/>
    </reaction>
    <physiologicalReaction direction="left-to-right" evidence="1">
        <dbReference type="Rhea" id="RHEA:72676"/>
    </physiologicalReaction>
</comment>
<comment type="catalytic activity">
    <reaction evidence="3">
        <text>3',5'-cyclic UMP + H2O = UMP + H(+)</text>
        <dbReference type="Rhea" id="RHEA:70575"/>
        <dbReference type="ChEBI" id="CHEBI:15377"/>
        <dbReference type="ChEBI" id="CHEBI:15378"/>
        <dbReference type="ChEBI" id="CHEBI:57865"/>
        <dbReference type="ChEBI" id="CHEBI:184387"/>
    </reaction>
    <physiologicalReaction direction="left-to-right" evidence="3">
        <dbReference type="Rhea" id="RHEA:70576"/>
    </physiologicalReaction>
</comment>
<dbReference type="Gene3D" id="3.60.15.10">
    <property type="entry name" value="Ribonuclease Z/Hydroxyacylglutathione hydrolase-like"/>
    <property type="match status" value="1"/>
</dbReference>
<comment type="function">
    <text evidence="2">Counteracts the endogenous Pycsar antiviral defense system. Phosphodiesterase that enables metal-dependent hydrolysis of host cyclic nucleotide Pycsar defense signals such as cCMP and cUMP.</text>
</comment>
<dbReference type="SUPFAM" id="SSF56281">
    <property type="entry name" value="Metallo-hydrolase/oxidoreductase"/>
    <property type="match status" value="1"/>
</dbReference>
<evidence type="ECO:0000256" key="1">
    <source>
        <dbReference type="ARBA" id="ARBA00034221"/>
    </source>
</evidence>
<dbReference type="PANTHER" id="PTHR15032">
    <property type="entry name" value="N-ACYL-PHOSPHATIDYLETHANOLAMINE-HYDROLYZING PHOSPHOLIPASE D"/>
    <property type="match status" value="1"/>
</dbReference>
<accession>A0ABS4FN63</accession>
<name>A0ABS4FN63_9BACL</name>
<evidence type="ECO:0000256" key="3">
    <source>
        <dbReference type="ARBA" id="ARBA00048505"/>
    </source>
</evidence>
<dbReference type="Proteomes" id="UP001519272">
    <property type="component" value="Unassembled WGS sequence"/>
</dbReference>
<dbReference type="PANTHER" id="PTHR15032:SF4">
    <property type="entry name" value="N-ACYL-PHOSPHATIDYLETHANOLAMINE-HYDROLYZING PHOSPHOLIPASE D"/>
    <property type="match status" value="1"/>
</dbReference>
<dbReference type="InterPro" id="IPR001279">
    <property type="entry name" value="Metallo-B-lactamas"/>
</dbReference>